<evidence type="ECO:0000313" key="2">
    <source>
        <dbReference type="EMBL" id="SEG51773.1"/>
    </source>
</evidence>
<accession>A0A1H6ASW5</accession>
<sequence>MDMQKAELPIQVQTLNVELLGKPIHIIRNKLEDLLTGSCQTLSLELQSWLKTQHVTVTLQEVTLTELPVSDMQASSTSVLKHNESGMLYVAMVPAMLMRLSDQFYGADIERSSDDLTNSDLRLLHRMAKCTSTWVAPSSAWQQHEFEMTAGVGIAATLVIDVNGQQALLKLTLDSALIQTLIDELELDANPHIASDFCHALQKTPVRLNVQLSKTILPLTQVLELKANDILPIELLTQTPVHIGKERLFTGRVAEQEGQLVLIINDDKDTNR</sequence>
<keyword evidence="2" id="KW-0969">Cilium</keyword>
<keyword evidence="3" id="KW-1185">Reference proteome</keyword>
<proteinExistence type="predicted"/>
<gene>
    <name evidence="2" type="ORF">SAMN04488244_11735</name>
</gene>
<dbReference type="OrthoDB" id="5813272at2"/>
<dbReference type="SUPFAM" id="SSF101801">
    <property type="entry name" value="Surface presentation of antigens (SPOA)"/>
    <property type="match status" value="1"/>
</dbReference>
<keyword evidence="2" id="KW-0282">Flagellum</keyword>
<protein>
    <submittedName>
        <fullName evidence="2">Flagellar motor switch protein FliM</fullName>
    </submittedName>
</protein>
<feature type="domain" description="Flagellar motor switch protein FliN-like C-terminal" evidence="1">
    <location>
        <begin position="200"/>
        <end position="265"/>
    </location>
</feature>
<reference evidence="3" key="1">
    <citation type="submission" date="2016-10" db="EMBL/GenBank/DDBJ databases">
        <authorList>
            <person name="Varghese N."/>
            <person name="Submissions S."/>
        </authorList>
    </citation>
    <scope>NUCLEOTIDE SEQUENCE [LARGE SCALE GENOMIC DNA]</scope>
    <source>
        <strain evidence="3">CGMCC 1.7062</strain>
    </source>
</reference>
<evidence type="ECO:0000313" key="3">
    <source>
        <dbReference type="Proteomes" id="UP000236721"/>
    </source>
</evidence>
<organism evidence="2 3">
    <name type="scientific">Vibrio hangzhouensis</name>
    <dbReference type="NCBI Taxonomy" id="462991"/>
    <lineage>
        <taxon>Bacteria</taxon>
        <taxon>Pseudomonadati</taxon>
        <taxon>Pseudomonadota</taxon>
        <taxon>Gammaproteobacteria</taxon>
        <taxon>Vibrionales</taxon>
        <taxon>Vibrionaceae</taxon>
        <taxon>Vibrio</taxon>
    </lineage>
</organism>
<evidence type="ECO:0000259" key="1">
    <source>
        <dbReference type="Pfam" id="PF01052"/>
    </source>
</evidence>
<dbReference type="InterPro" id="IPR001543">
    <property type="entry name" value="FliN-like_C"/>
</dbReference>
<name>A0A1H6ASW5_9VIBR</name>
<dbReference type="AlphaFoldDB" id="A0A1H6ASW5"/>
<dbReference type="Pfam" id="PF01052">
    <property type="entry name" value="FliMN_C"/>
    <property type="match status" value="1"/>
</dbReference>
<dbReference type="Gene3D" id="2.30.330.10">
    <property type="entry name" value="SpoA-like"/>
    <property type="match status" value="1"/>
</dbReference>
<keyword evidence="2" id="KW-0966">Cell projection</keyword>
<dbReference type="EMBL" id="FNVG01000017">
    <property type="protein sequence ID" value="SEG51773.1"/>
    <property type="molecule type" value="Genomic_DNA"/>
</dbReference>
<dbReference type="InterPro" id="IPR036429">
    <property type="entry name" value="SpoA-like_sf"/>
</dbReference>
<dbReference type="Proteomes" id="UP000236721">
    <property type="component" value="Unassembled WGS sequence"/>
</dbReference>
<dbReference type="RefSeq" id="WP_103881381.1">
    <property type="nucleotide sequence ID" value="NZ_FNVG01000017.1"/>
</dbReference>